<organism evidence="3 4">
    <name type="scientific">Nonomuraea diastatica</name>
    <dbReference type="NCBI Taxonomy" id="1848329"/>
    <lineage>
        <taxon>Bacteria</taxon>
        <taxon>Bacillati</taxon>
        <taxon>Actinomycetota</taxon>
        <taxon>Actinomycetes</taxon>
        <taxon>Streptosporangiales</taxon>
        <taxon>Streptosporangiaceae</taxon>
        <taxon>Nonomuraea</taxon>
    </lineage>
</organism>
<evidence type="ECO:0000259" key="2">
    <source>
        <dbReference type="SMART" id="SM00470"/>
    </source>
</evidence>
<feature type="compositionally biased region" description="Polar residues" evidence="1">
    <location>
        <begin position="1"/>
        <end position="10"/>
    </location>
</feature>
<keyword evidence="4" id="KW-1185">Reference proteome</keyword>
<evidence type="ECO:0000313" key="4">
    <source>
        <dbReference type="Proteomes" id="UP000294543"/>
    </source>
</evidence>
<reference evidence="3 4" key="1">
    <citation type="submission" date="2019-03" db="EMBL/GenBank/DDBJ databases">
        <title>Draft genome sequences of novel Actinobacteria.</title>
        <authorList>
            <person name="Sahin N."/>
            <person name="Ay H."/>
            <person name="Saygin H."/>
        </authorList>
    </citation>
    <scope>NUCLEOTIDE SEQUENCE [LARGE SCALE GENOMIC DNA]</scope>
    <source>
        <strain evidence="3 4">KC712</strain>
    </source>
</reference>
<evidence type="ECO:0000256" key="1">
    <source>
        <dbReference type="SAM" id="MobiDB-lite"/>
    </source>
</evidence>
<dbReference type="SMART" id="SM00470">
    <property type="entry name" value="ParB"/>
    <property type="match status" value="1"/>
</dbReference>
<dbReference type="EMBL" id="SMKP01000215">
    <property type="protein sequence ID" value="TDD11651.1"/>
    <property type="molecule type" value="Genomic_DNA"/>
</dbReference>
<dbReference type="InterPro" id="IPR003115">
    <property type="entry name" value="ParB_N"/>
</dbReference>
<dbReference type="InterPro" id="IPR036086">
    <property type="entry name" value="ParB/Sulfiredoxin_sf"/>
</dbReference>
<comment type="caution">
    <text evidence="3">The sequence shown here is derived from an EMBL/GenBank/DDBJ whole genome shotgun (WGS) entry which is preliminary data.</text>
</comment>
<sequence length="343" mass="37478">MSQRLRSGTSVRAPETLAHDSSPALGDHEPGLSQETVKVHTSKLCISDSPRLNGIDRDHVRILAEVDDPLPAIIVHYPTMQVIDGMHRLEAALLKGLTEIDAHYFRGNEAEAFRLAVAANIKHGLPLTQAERQSAATRIIRSHPQLSDRSIAAITGLSAKTVARIRHVSHGGITDQRIGRDGKVRPLSTAEGRRIASRTIIDRPGASLREIAREAGVSVGTVRDVRARLASGQDPVPSRHRTPYEREPSRAAAGRPDAHHAVSTLDPGEMLDGLRRDPALRYSESGRHLLRWLGAHVVSITQARTTLGNVPPHCAVVVAKIARGYADVWRLLAIELERQDDDM</sequence>
<evidence type="ECO:0000313" key="3">
    <source>
        <dbReference type="EMBL" id="TDD11651.1"/>
    </source>
</evidence>
<feature type="domain" description="ParB-like N-terminal" evidence="2">
    <location>
        <begin position="37"/>
        <end position="121"/>
    </location>
</feature>
<dbReference type="AlphaFoldDB" id="A0A4R4W1G5"/>
<gene>
    <name evidence="3" type="ORF">E1294_44865</name>
</gene>
<name>A0A4R4W1G5_9ACTN</name>
<protein>
    <submittedName>
        <fullName evidence="3">Streptomycin biosynthesis protein</fullName>
    </submittedName>
</protein>
<dbReference type="Proteomes" id="UP000294543">
    <property type="component" value="Unassembled WGS sequence"/>
</dbReference>
<dbReference type="OrthoDB" id="3701787at2"/>
<feature type="region of interest" description="Disordered" evidence="1">
    <location>
        <begin position="1"/>
        <end position="31"/>
    </location>
</feature>
<feature type="region of interest" description="Disordered" evidence="1">
    <location>
        <begin position="228"/>
        <end position="270"/>
    </location>
</feature>
<accession>A0A4R4W1G5</accession>
<dbReference type="SUPFAM" id="SSF110849">
    <property type="entry name" value="ParB/Sulfiredoxin"/>
    <property type="match status" value="1"/>
</dbReference>
<proteinExistence type="predicted"/>